<dbReference type="EMBL" id="HBUF01247469">
    <property type="protein sequence ID" value="CAG6678921.1"/>
    <property type="molecule type" value="Transcribed_RNA"/>
</dbReference>
<evidence type="ECO:0000256" key="4">
    <source>
        <dbReference type="ARBA" id="ARBA00022722"/>
    </source>
</evidence>
<dbReference type="PANTHER" id="PTHR13451:SF0">
    <property type="entry name" value="CROSSOVER JUNCTION ENDONUCLEASE MUS81"/>
    <property type="match status" value="1"/>
</dbReference>
<proteinExistence type="inferred from homology"/>
<comment type="subcellular location">
    <subcellularLocation>
        <location evidence="2 13">Nucleus</location>
    </subcellularLocation>
</comment>
<dbReference type="SUPFAM" id="SSF52980">
    <property type="entry name" value="Restriction endonuclease-like"/>
    <property type="match status" value="1"/>
</dbReference>
<feature type="compositionally biased region" description="Low complexity" evidence="14">
    <location>
        <begin position="291"/>
        <end position="318"/>
    </location>
</feature>
<evidence type="ECO:0000256" key="5">
    <source>
        <dbReference type="ARBA" id="ARBA00022723"/>
    </source>
</evidence>
<evidence type="ECO:0000256" key="11">
    <source>
        <dbReference type="ARBA" id="ARBA00023204"/>
    </source>
</evidence>
<evidence type="ECO:0000256" key="14">
    <source>
        <dbReference type="SAM" id="MobiDB-lite"/>
    </source>
</evidence>
<dbReference type="GO" id="GO:0000712">
    <property type="term" value="P:resolution of meiotic recombination intermediates"/>
    <property type="evidence" value="ECO:0007669"/>
    <property type="project" value="TreeGrafter"/>
</dbReference>
<dbReference type="InterPro" id="IPR033309">
    <property type="entry name" value="Mus81"/>
</dbReference>
<dbReference type="GO" id="GO:0006308">
    <property type="term" value="P:DNA catabolic process"/>
    <property type="evidence" value="ECO:0007669"/>
    <property type="project" value="UniProtKB-UniRule"/>
</dbReference>
<dbReference type="InterPro" id="IPR006166">
    <property type="entry name" value="ERCC4_domain"/>
</dbReference>
<dbReference type="SMART" id="SM00891">
    <property type="entry name" value="ERCC4"/>
    <property type="match status" value="1"/>
</dbReference>
<dbReference type="EMBL" id="HBUF01590140">
    <property type="protein sequence ID" value="CAG6773054.1"/>
    <property type="molecule type" value="Transcribed_RNA"/>
</dbReference>
<comment type="function">
    <text evidence="13">Interacts with EME1 to form a DNA structure-specific endonuclease with substrate preference for branched DNA structures with a 5'-end at the branch nick. Typical substrates include 3'-flap structures, D-loops, replication forks and nicked Holliday junctions. May be required in mitosis for the processing of stalled or collapsed replication fork intermediates. May be required in meiosis for the repair of meiosis-specific double strand breaks subsequent to single-end invasion (SEI).</text>
</comment>
<dbReference type="GO" id="GO:0031297">
    <property type="term" value="P:replication fork processing"/>
    <property type="evidence" value="ECO:0007669"/>
    <property type="project" value="UniProtKB-ARBA"/>
</dbReference>
<comment type="similarity">
    <text evidence="3 13">Belongs to the XPF family.</text>
</comment>
<dbReference type="GO" id="GO:0008821">
    <property type="term" value="F:crossover junction DNA endonuclease activity"/>
    <property type="evidence" value="ECO:0007669"/>
    <property type="project" value="UniProtKB-UniRule"/>
</dbReference>
<dbReference type="AlphaFoldDB" id="A0A8D8SZB6"/>
<dbReference type="Gene3D" id="1.10.150.670">
    <property type="entry name" value="Crossover junction endonuclease EME1, DNA-binding domain"/>
    <property type="match status" value="1"/>
</dbReference>
<dbReference type="GO" id="GO:0000727">
    <property type="term" value="P:double-strand break repair via break-induced replication"/>
    <property type="evidence" value="ECO:0007669"/>
    <property type="project" value="UniProtKB-UniRule"/>
</dbReference>
<feature type="region of interest" description="Disordered" evidence="14">
    <location>
        <begin position="95"/>
        <end position="115"/>
    </location>
</feature>
<comment type="subunit">
    <text evidence="13">Interacts with EME1.</text>
</comment>
<evidence type="ECO:0000256" key="6">
    <source>
        <dbReference type="ARBA" id="ARBA00022759"/>
    </source>
</evidence>
<dbReference type="Gene3D" id="3.40.50.10130">
    <property type="match status" value="1"/>
</dbReference>
<feature type="domain" description="ERCC4" evidence="15">
    <location>
        <begin position="345"/>
        <end position="442"/>
    </location>
</feature>
<dbReference type="InterPro" id="IPR027421">
    <property type="entry name" value="DNA_pol_lamdba_lyase_dom_sf"/>
</dbReference>
<dbReference type="EMBL" id="HBUF01419258">
    <property type="protein sequence ID" value="CAG6740450.1"/>
    <property type="molecule type" value="Transcribed_RNA"/>
</dbReference>
<dbReference type="Pfam" id="PF02732">
    <property type="entry name" value="ERCC4"/>
    <property type="match status" value="1"/>
</dbReference>
<dbReference type="InterPro" id="IPR047416">
    <property type="entry name" value="XPF_nuclease_Mus81"/>
</dbReference>
<organism evidence="16">
    <name type="scientific">Cacopsylla melanoneura</name>
    <dbReference type="NCBI Taxonomy" id="428564"/>
    <lineage>
        <taxon>Eukaryota</taxon>
        <taxon>Metazoa</taxon>
        <taxon>Ecdysozoa</taxon>
        <taxon>Arthropoda</taxon>
        <taxon>Hexapoda</taxon>
        <taxon>Insecta</taxon>
        <taxon>Pterygota</taxon>
        <taxon>Neoptera</taxon>
        <taxon>Paraneoptera</taxon>
        <taxon>Hemiptera</taxon>
        <taxon>Sternorrhyncha</taxon>
        <taxon>Psylloidea</taxon>
        <taxon>Psyllidae</taxon>
        <taxon>Psyllinae</taxon>
        <taxon>Cacopsylla</taxon>
    </lineage>
</organism>
<keyword evidence="10 13" id="KW-0233">DNA recombination</keyword>
<dbReference type="GO" id="GO:0003677">
    <property type="term" value="F:DNA binding"/>
    <property type="evidence" value="ECO:0007669"/>
    <property type="project" value="UniProtKB-UniRule"/>
</dbReference>
<dbReference type="GO" id="GO:0046872">
    <property type="term" value="F:metal ion binding"/>
    <property type="evidence" value="ECO:0007669"/>
    <property type="project" value="UniProtKB-UniRule"/>
</dbReference>
<dbReference type="Gene3D" id="1.10.150.110">
    <property type="entry name" value="DNA polymerase beta, N-terminal domain-like"/>
    <property type="match status" value="1"/>
</dbReference>
<evidence type="ECO:0000256" key="13">
    <source>
        <dbReference type="RuleBase" id="RU369042"/>
    </source>
</evidence>
<keyword evidence="9 13" id="KW-0460">Magnesium</keyword>
<evidence type="ECO:0000256" key="2">
    <source>
        <dbReference type="ARBA" id="ARBA00004123"/>
    </source>
</evidence>
<name>A0A8D8SZB6_9HEMI</name>
<dbReference type="GO" id="GO:0031573">
    <property type="term" value="P:mitotic intra-S DNA damage checkpoint signaling"/>
    <property type="evidence" value="ECO:0007669"/>
    <property type="project" value="TreeGrafter"/>
</dbReference>
<evidence type="ECO:0000256" key="10">
    <source>
        <dbReference type="ARBA" id="ARBA00023172"/>
    </source>
</evidence>
<dbReference type="InterPro" id="IPR036388">
    <property type="entry name" value="WH-like_DNA-bd_sf"/>
</dbReference>
<dbReference type="EMBL" id="HBUF01247470">
    <property type="protein sequence ID" value="CAG6678922.1"/>
    <property type="molecule type" value="Transcribed_RNA"/>
</dbReference>
<keyword evidence="7 13" id="KW-0227">DNA damage</keyword>
<dbReference type="SUPFAM" id="SSF47802">
    <property type="entry name" value="DNA polymerase beta, N-terminal domain-like"/>
    <property type="match status" value="1"/>
</dbReference>
<keyword evidence="8 13" id="KW-0378">Hydrolase</keyword>
<dbReference type="CDD" id="cd20074">
    <property type="entry name" value="XPF_nuclease_Mus81"/>
    <property type="match status" value="1"/>
</dbReference>
<evidence type="ECO:0000256" key="7">
    <source>
        <dbReference type="ARBA" id="ARBA00022763"/>
    </source>
</evidence>
<dbReference type="InterPro" id="IPR011335">
    <property type="entry name" value="Restrct_endonuc-II-like"/>
</dbReference>
<evidence type="ECO:0000256" key="12">
    <source>
        <dbReference type="ARBA" id="ARBA00023242"/>
    </source>
</evidence>
<dbReference type="FunFam" id="3.40.50.10130:FF:000003">
    <property type="entry name" value="Crossover junction endonuclease MUS81"/>
    <property type="match status" value="1"/>
</dbReference>
<evidence type="ECO:0000256" key="3">
    <source>
        <dbReference type="ARBA" id="ARBA00010015"/>
    </source>
</evidence>
<accession>A0A8D8SZB6</accession>
<evidence type="ECO:0000259" key="15">
    <source>
        <dbReference type="SMART" id="SM00891"/>
    </source>
</evidence>
<evidence type="ECO:0000256" key="8">
    <source>
        <dbReference type="ARBA" id="ARBA00022801"/>
    </source>
</evidence>
<protein>
    <recommendedName>
        <fullName evidence="13">Crossover junction endonuclease MUS81</fullName>
        <ecNumber evidence="13">3.1.22.-</ecNumber>
    </recommendedName>
</protein>
<keyword evidence="12 13" id="KW-0539">Nucleus</keyword>
<dbReference type="PANTHER" id="PTHR13451">
    <property type="entry name" value="CLASS II CROSSOVER JUNCTION ENDONUCLEASE MUS81"/>
    <property type="match status" value="1"/>
</dbReference>
<dbReference type="Pfam" id="PF14716">
    <property type="entry name" value="HHH_8"/>
    <property type="match status" value="1"/>
</dbReference>
<evidence type="ECO:0000256" key="9">
    <source>
        <dbReference type="ARBA" id="ARBA00022842"/>
    </source>
</evidence>
<dbReference type="InterPro" id="IPR010996">
    <property type="entry name" value="HHH_MUS81"/>
</dbReference>
<evidence type="ECO:0000313" key="16">
    <source>
        <dbReference type="EMBL" id="CAG6678921.1"/>
    </source>
</evidence>
<keyword evidence="11 13" id="KW-0234">DNA repair</keyword>
<dbReference type="FunFam" id="1.10.150.110:FF:000001">
    <property type="entry name" value="Putative Crossover junction endonuclease MUS81"/>
    <property type="match status" value="1"/>
</dbReference>
<dbReference type="GO" id="GO:0048476">
    <property type="term" value="C:Holliday junction resolvase complex"/>
    <property type="evidence" value="ECO:0007669"/>
    <property type="project" value="UniProtKB-UniRule"/>
</dbReference>
<keyword evidence="4 13" id="KW-0540">Nuclease</keyword>
<keyword evidence="6 13" id="KW-0255">Endonuclease</keyword>
<comment type="cofactor">
    <cofactor evidence="1 13">
        <name>Mg(2+)</name>
        <dbReference type="ChEBI" id="CHEBI:18420"/>
    </cofactor>
</comment>
<feature type="compositionally biased region" description="Polar residues" evidence="14">
    <location>
        <begin position="319"/>
        <end position="332"/>
    </location>
</feature>
<dbReference type="EC" id="3.1.22.-" evidence="13"/>
<feature type="region of interest" description="Disordered" evidence="14">
    <location>
        <begin position="290"/>
        <end position="332"/>
    </location>
</feature>
<dbReference type="Gene3D" id="1.10.10.10">
    <property type="entry name" value="Winged helix-like DNA-binding domain superfamily/Winged helix DNA-binding domain"/>
    <property type="match status" value="1"/>
</dbReference>
<dbReference type="GO" id="GO:0048257">
    <property type="term" value="F:3'-flap endonuclease activity"/>
    <property type="evidence" value="ECO:0007669"/>
    <property type="project" value="TreeGrafter"/>
</dbReference>
<dbReference type="InterPro" id="IPR042530">
    <property type="entry name" value="EME1/EME2_C"/>
</dbReference>
<keyword evidence="5 13" id="KW-0479">Metal-binding</keyword>
<dbReference type="GO" id="GO:0005634">
    <property type="term" value="C:nucleus"/>
    <property type="evidence" value="ECO:0007669"/>
    <property type="project" value="UniProtKB-SubCell"/>
</dbReference>
<sequence length="610" mass="69037">MSTTDMNNAKAKKRKKVKLAGPVNELFIQWLEEWYTETAMKGSKIQYAFGKALVSLKRYPLPLKSGKECLILEHFGPGICVKLDRRLSEYKKEHPDLFPDDEEEPNNVEPVDTQSSDVVEVLNSPPAKKANKSPKKSSYMPAKNSVAFAVFVAMHENGLDCSIEEQQLQIVVKRIINKPCPSSCMDNLIKRGLVVENSNSDVFTLTRTGREVAELVYAKYLLSKGRPDRERSNNDKIMSYNSRLTDFDLIPLGSSNPKDEPKEVINLDDDANSATSSQSSRFKNEIIQLDSQTSQSQFSSRSQSSSQMSSKSEPSDSQTSTQSELNSQASSEDTVCMLPNSFDVILIVDNHETGARMTVQTETIEELTKLGVKHDVKGLKIGDFTWIARDAYGNELVLPYIVERKRMDDFAQSIKDSRFQEQKFRLKKCGLKNLIYLVENYGSNMFLGLPLTSVLQAATNTEVIDKFTVKFTQNHADSMVYLQGMTTFLTSLYRGKTLMSTTSKDEITQDFEEDILNLLKFKQFNQMSNKARNYKVKEMFVKQMMQLSGLSLAKAMVIVEKYPTPLLLINAFHEHGHDLLADLKYTQLGTRIGNAISNALYQFYTRQTFT</sequence>
<reference evidence="16" key="1">
    <citation type="submission" date="2021-05" db="EMBL/GenBank/DDBJ databases">
        <authorList>
            <person name="Alioto T."/>
            <person name="Alioto T."/>
            <person name="Gomez Garrido J."/>
        </authorList>
    </citation>
    <scope>NUCLEOTIDE SEQUENCE</scope>
</reference>
<evidence type="ECO:0000256" key="1">
    <source>
        <dbReference type="ARBA" id="ARBA00001946"/>
    </source>
</evidence>